<dbReference type="EMBL" id="QKOE01000118">
    <property type="protein sequence ID" value="PZA14172.1"/>
    <property type="molecule type" value="Genomic_DNA"/>
</dbReference>
<sequence>MFRIGTDIGGTFTDFVVVDDRTRELRLEKTLTTPHDPSEGIFDGLELLARNDGTLLTDAAKLVHGTTLV</sequence>
<feature type="domain" description="Hydantoinase/oxoprolinase N-terminal" evidence="1">
    <location>
        <begin position="3"/>
        <end position="68"/>
    </location>
</feature>
<evidence type="ECO:0000313" key="3">
    <source>
        <dbReference type="Proteomes" id="UP000248259"/>
    </source>
</evidence>
<evidence type="ECO:0000313" key="2">
    <source>
        <dbReference type="EMBL" id="PZA14172.1"/>
    </source>
</evidence>
<gene>
    <name evidence="2" type="ORF">DNK49_23320</name>
</gene>
<dbReference type="OrthoDB" id="9768323at2"/>
<dbReference type="Proteomes" id="UP000248259">
    <property type="component" value="Unassembled WGS sequence"/>
</dbReference>
<keyword evidence="3" id="KW-1185">Reference proteome</keyword>
<feature type="non-terminal residue" evidence="2">
    <location>
        <position position="69"/>
    </location>
</feature>
<dbReference type="AlphaFoldDB" id="A0A323UM91"/>
<evidence type="ECO:0000259" key="1">
    <source>
        <dbReference type="Pfam" id="PF05378"/>
    </source>
</evidence>
<organism evidence="2 3">
    <name type="scientific">Parazoarcus communis SWub3 = DSM 12120</name>
    <dbReference type="NCBI Taxonomy" id="1121029"/>
    <lineage>
        <taxon>Bacteria</taxon>
        <taxon>Pseudomonadati</taxon>
        <taxon>Pseudomonadota</taxon>
        <taxon>Betaproteobacteria</taxon>
        <taxon>Rhodocyclales</taxon>
        <taxon>Zoogloeaceae</taxon>
        <taxon>Parazoarcus</taxon>
    </lineage>
</organism>
<protein>
    <recommendedName>
        <fullName evidence="1">Hydantoinase/oxoprolinase N-terminal domain-containing protein</fullName>
    </recommendedName>
</protein>
<dbReference type="Pfam" id="PF05378">
    <property type="entry name" value="Hydant_A_N"/>
    <property type="match status" value="1"/>
</dbReference>
<name>A0A323UM91_9RHOO</name>
<proteinExistence type="predicted"/>
<comment type="caution">
    <text evidence="2">The sequence shown here is derived from an EMBL/GenBank/DDBJ whole genome shotgun (WGS) entry which is preliminary data.</text>
</comment>
<reference evidence="2 3" key="1">
    <citation type="submission" date="2018-06" db="EMBL/GenBank/DDBJ databases">
        <title>Azoarcus communis strain SWub3 genome.</title>
        <authorList>
            <person name="Zorraquino Salvo V."/>
            <person name="Toubiana D."/>
            <person name="Blumwald E."/>
        </authorList>
    </citation>
    <scope>NUCLEOTIDE SEQUENCE [LARGE SCALE GENOMIC DNA]</scope>
    <source>
        <strain evidence="2 3">SWub3</strain>
    </source>
</reference>
<dbReference type="InterPro" id="IPR008040">
    <property type="entry name" value="Hydant_A_N"/>
</dbReference>
<dbReference type="RefSeq" id="WP_133255182.1">
    <property type="nucleotide sequence ID" value="NZ_QKOE01000118.1"/>
</dbReference>
<accession>A0A323UM91</accession>